<dbReference type="AlphaFoldDB" id="E1R1V0"/>
<feature type="compositionally biased region" description="Basic and acidic residues" evidence="6">
    <location>
        <begin position="348"/>
        <end position="361"/>
    </location>
</feature>
<dbReference type="NCBIfam" id="TIGR00585">
    <property type="entry name" value="mutl"/>
    <property type="match status" value="1"/>
</dbReference>
<dbReference type="InterPro" id="IPR002099">
    <property type="entry name" value="MutL/Mlh/PMS"/>
</dbReference>
<dbReference type="CDD" id="cd00782">
    <property type="entry name" value="MutL_Trans"/>
    <property type="match status" value="1"/>
</dbReference>
<evidence type="ECO:0000256" key="3">
    <source>
        <dbReference type="ARBA" id="ARBA00022763"/>
    </source>
</evidence>
<dbReference type="InterPro" id="IPR042120">
    <property type="entry name" value="MutL_C_dimsub"/>
</dbReference>
<dbReference type="Pfam" id="PF01119">
    <property type="entry name" value="DNA_mis_repair"/>
    <property type="match status" value="1"/>
</dbReference>
<evidence type="ECO:0000259" key="8">
    <source>
        <dbReference type="SMART" id="SM01340"/>
    </source>
</evidence>
<feature type="domain" description="DNA mismatch repair protein S5" evidence="8">
    <location>
        <begin position="215"/>
        <end position="334"/>
    </location>
</feature>
<dbReference type="SMART" id="SM00853">
    <property type="entry name" value="MutL_C"/>
    <property type="match status" value="1"/>
</dbReference>
<sequence length="613" mass="68581">MERTQQDRSRSIHLLRDQVARKIAAGEVIDRPFSLLRELMDNAVDAGADTIDVHLAGGGTRSVRVVDNGCGMEREDLELCFLPHATSKISEVEDLDRITSLGFRGEALSSIAACSRLRITSAVAEGEAFTIEVDNGKLLSLQPSKGRKGTVVEASDLFYSIPARKRFLKSDQAELSACRKLFAEKALAFPEISFRLFSEGELKLFLPASSLIDRVTASYPGQVHASMIHTIQGAGEGFHFTALGSGLSLYRKDRRYIHIYVNKRKIDEFSLVQAVSYGYGEYLPGGTFPVCFLFLEVDPERVDFNIHPAKKEVRFRGLKEIHHQVSSGIRDFLRSKWPTPLPYEIPAADDRPHLSEGEKNDFGSSGFPKPSYDKAPFSKSSMSPRSKNSFSFPPSSTVAPVKSNAEQNRQFYDRFEQTRSQQEQQAAEESQAYAFRYLGQVFGLFLAAEKEGTFYLIDQHAAHERILYEQFVAGASRKQQLLIPKRLQLDDEGKTLLQGQIDYYRGLGIVIEAEKEGDNLLLTALPESCVHLEKEITTFIESQETGSDGFSERIFANLACKAAIKEGEFLPPETAKKIIAGTFALKQHRCPHGRPLYFSVTEKELYKAVGRTF</sequence>
<feature type="region of interest" description="Disordered" evidence="6">
    <location>
        <begin position="346"/>
        <end position="403"/>
    </location>
</feature>
<evidence type="ECO:0000313" key="9">
    <source>
        <dbReference type="EMBL" id="ADK81476.1"/>
    </source>
</evidence>
<dbReference type="eggNOG" id="COG0323">
    <property type="taxonomic scope" value="Bacteria"/>
</dbReference>
<evidence type="ECO:0000256" key="2">
    <source>
        <dbReference type="ARBA" id="ARBA00021975"/>
    </source>
</evidence>
<dbReference type="InterPro" id="IPR042121">
    <property type="entry name" value="MutL_C_regsub"/>
</dbReference>
<dbReference type="InterPro" id="IPR020568">
    <property type="entry name" value="Ribosomal_Su5_D2-typ_SF"/>
</dbReference>
<dbReference type="InterPro" id="IPR014762">
    <property type="entry name" value="DNA_mismatch_repair_CS"/>
</dbReference>
<dbReference type="STRING" id="573413.Spirs_2361"/>
<name>E1R1V0_SEDSS</name>
<feature type="domain" description="MutL C-terminal dimerisation" evidence="7">
    <location>
        <begin position="437"/>
        <end position="570"/>
    </location>
</feature>
<dbReference type="HAMAP" id="MF_00149">
    <property type="entry name" value="DNA_mis_repair"/>
    <property type="match status" value="1"/>
</dbReference>
<comment type="function">
    <text evidence="5">This protein is involved in the repair of mismatches in DNA. It is required for dam-dependent methyl-directed DNA mismatch repair. May act as a 'molecular matchmaker', a protein that promotes the formation of a stable complex between two or more DNA-binding proteins in an ATP-dependent manner without itself being part of a final effector complex.</text>
</comment>
<gene>
    <name evidence="5" type="primary">mutL</name>
    <name evidence="9" type="ordered locus">Spirs_2361</name>
</gene>
<dbReference type="GO" id="GO:0032300">
    <property type="term" value="C:mismatch repair complex"/>
    <property type="evidence" value="ECO:0007669"/>
    <property type="project" value="InterPro"/>
</dbReference>
<dbReference type="InterPro" id="IPR036890">
    <property type="entry name" value="HATPase_C_sf"/>
</dbReference>
<dbReference type="KEGG" id="ssm:Spirs_2361"/>
<dbReference type="CDD" id="cd16926">
    <property type="entry name" value="HATPase_MutL-MLH-PMS-like"/>
    <property type="match status" value="1"/>
</dbReference>
<evidence type="ECO:0000256" key="4">
    <source>
        <dbReference type="ARBA" id="ARBA00023204"/>
    </source>
</evidence>
<dbReference type="Proteomes" id="UP000002318">
    <property type="component" value="Chromosome"/>
</dbReference>
<evidence type="ECO:0000313" key="10">
    <source>
        <dbReference type="Proteomes" id="UP000002318"/>
    </source>
</evidence>
<dbReference type="FunFam" id="3.30.565.10:FF:000003">
    <property type="entry name" value="DNA mismatch repair endonuclease MutL"/>
    <property type="match status" value="1"/>
</dbReference>
<comment type="similarity">
    <text evidence="1 5">Belongs to the DNA mismatch repair MutL/HexB family.</text>
</comment>
<dbReference type="InterPro" id="IPR020667">
    <property type="entry name" value="DNA_mismatch_repair_MutL"/>
</dbReference>
<dbReference type="GO" id="GO:0140664">
    <property type="term" value="F:ATP-dependent DNA damage sensor activity"/>
    <property type="evidence" value="ECO:0007669"/>
    <property type="project" value="InterPro"/>
</dbReference>
<dbReference type="InterPro" id="IPR037198">
    <property type="entry name" value="MutL_C_sf"/>
</dbReference>
<keyword evidence="4 5" id="KW-0234">DNA repair</keyword>
<dbReference type="RefSeq" id="WP_013254939.1">
    <property type="nucleotide sequence ID" value="NC_014364.1"/>
</dbReference>
<accession>E1R1V0</accession>
<dbReference type="Gene3D" id="3.30.1370.100">
    <property type="entry name" value="MutL, C-terminal domain, regulatory subdomain"/>
    <property type="match status" value="1"/>
</dbReference>
<evidence type="ECO:0000256" key="1">
    <source>
        <dbReference type="ARBA" id="ARBA00006082"/>
    </source>
</evidence>
<dbReference type="GO" id="GO:0030983">
    <property type="term" value="F:mismatched DNA binding"/>
    <property type="evidence" value="ECO:0007669"/>
    <property type="project" value="InterPro"/>
</dbReference>
<keyword evidence="3 5" id="KW-0227">DNA damage</keyword>
<dbReference type="PANTHER" id="PTHR10073:SF12">
    <property type="entry name" value="DNA MISMATCH REPAIR PROTEIN MLH1"/>
    <property type="match status" value="1"/>
</dbReference>
<dbReference type="GO" id="GO:0006298">
    <property type="term" value="P:mismatch repair"/>
    <property type="evidence" value="ECO:0007669"/>
    <property type="project" value="UniProtKB-UniRule"/>
</dbReference>
<evidence type="ECO:0000256" key="6">
    <source>
        <dbReference type="SAM" id="MobiDB-lite"/>
    </source>
</evidence>
<organism evidence="9 10">
    <name type="scientific">Sediminispirochaeta smaragdinae (strain DSM 11293 / JCM 15392 / SEBR 4228)</name>
    <name type="common">Spirochaeta smaragdinae</name>
    <dbReference type="NCBI Taxonomy" id="573413"/>
    <lineage>
        <taxon>Bacteria</taxon>
        <taxon>Pseudomonadati</taxon>
        <taxon>Spirochaetota</taxon>
        <taxon>Spirochaetia</taxon>
        <taxon>Spirochaetales</taxon>
        <taxon>Spirochaetaceae</taxon>
        <taxon>Sediminispirochaeta</taxon>
    </lineage>
</organism>
<dbReference type="PANTHER" id="PTHR10073">
    <property type="entry name" value="DNA MISMATCH REPAIR PROTEIN MLH, PMS, MUTL"/>
    <property type="match status" value="1"/>
</dbReference>
<dbReference type="EMBL" id="CP002116">
    <property type="protein sequence ID" value="ADK81476.1"/>
    <property type="molecule type" value="Genomic_DNA"/>
</dbReference>
<dbReference type="Gene3D" id="3.30.230.10">
    <property type="match status" value="1"/>
</dbReference>
<dbReference type="SMART" id="SM01340">
    <property type="entry name" value="DNA_mis_repair"/>
    <property type="match status" value="1"/>
</dbReference>
<dbReference type="SUPFAM" id="SSF55874">
    <property type="entry name" value="ATPase domain of HSP90 chaperone/DNA topoisomerase II/histidine kinase"/>
    <property type="match status" value="1"/>
</dbReference>
<dbReference type="InterPro" id="IPR013507">
    <property type="entry name" value="DNA_mismatch_S5_2-like"/>
</dbReference>
<evidence type="ECO:0000256" key="5">
    <source>
        <dbReference type="HAMAP-Rule" id="MF_00149"/>
    </source>
</evidence>
<dbReference type="OrthoDB" id="9763467at2"/>
<protein>
    <recommendedName>
        <fullName evidence="2 5">DNA mismatch repair protein MutL</fullName>
    </recommendedName>
</protein>
<dbReference type="PROSITE" id="PS00058">
    <property type="entry name" value="DNA_MISMATCH_REPAIR_1"/>
    <property type="match status" value="1"/>
</dbReference>
<feature type="compositionally biased region" description="Low complexity" evidence="6">
    <location>
        <begin position="377"/>
        <end position="392"/>
    </location>
</feature>
<keyword evidence="10" id="KW-1185">Reference proteome</keyword>
<dbReference type="Pfam" id="PF08676">
    <property type="entry name" value="MutL_C"/>
    <property type="match status" value="1"/>
</dbReference>
<dbReference type="SUPFAM" id="SSF118116">
    <property type="entry name" value="DNA mismatch repair protein MutL"/>
    <property type="match status" value="1"/>
</dbReference>
<dbReference type="Pfam" id="PF13589">
    <property type="entry name" value="HATPase_c_3"/>
    <property type="match status" value="1"/>
</dbReference>
<dbReference type="HOGENOM" id="CLU_004131_4_1_12"/>
<dbReference type="InterPro" id="IPR014790">
    <property type="entry name" value="MutL_C"/>
</dbReference>
<dbReference type="GO" id="GO:0005524">
    <property type="term" value="F:ATP binding"/>
    <property type="evidence" value="ECO:0007669"/>
    <property type="project" value="InterPro"/>
</dbReference>
<dbReference type="InterPro" id="IPR038973">
    <property type="entry name" value="MutL/Mlh/Pms-like"/>
</dbReference>
<dbReference type="Gene3D" id="3.30.565.10">
    <property type="entry name" value="Histidine kinase-like ATPase, C-terminal domain"/>
    <property type="match status" value="1"/>
</dbReference>
<proteinExistence type="inferred from homology"/>
<dbReference type="InterPro" id="IPR014721">
    <property type="entry name" value="Ribsml_uS5_D2-typ_fold_subgr"/>
</dbReference>
<reference evidence="9 10" key="1">
    <citation type="journal article" date="2010" name="Stand. Genomic Sci.">
        <title>Complete genome sequence of Spirochaeta smaragdinae type strain (SEBR 4228).</title>
        <authorList>
            <person name="Mavromatis K."/>
            <person name="Yasawong M."/>
            <person name="Chertkov O."/>
            <person name="Lapidus A."/>
            <person name="Lucas S."/>
            <person name="Nolan M."/>
            <person name="Del Rio T.G."/>
            <person name="Tice H."/>
            <person name="Cheng J.F."/>
            <person name="Pitluck S."/>
            <person name="Liolios K."/>
            <person name="Ivanova N."/>
            <person name="Tapia R."/>
            <person name="Han C."/>
            <person name="Bruce D."/>
            <person name="Goodwin L."/>
            <person name="Pati A."/>
            <person name="Chen A."/>
            <person name="Palaniappan K."/>
            <person name="Land M."/>
            <person name="Hauser L."/>
            <person name="Chang Y.J."/>
            <person name="Jeffries C.D."/>
            <person name="Detter J.C."/>
            <person name="Rohde M."/>
            <person name="Brambilla E."/>
            <person name="Spring S."/>
            <person name="Goker M."/>
            <person name="Sikorski J."/>
            <person name="Woyke T."/>
            <person name="Bristow J."/>
            <person name="Eisen J.A."/>
            <person name="Markowitz V."/>
            <person name="Hugenholtz P."/>
            <person name="Klenk H.P."/>
            <person name="Kyrpides N.C."/>
        </authorList>
    </citation>
    <scope>NUCLEOTIDE SEQUENCE [LARGE SCALE GENOMIC DNA]</scope>
    <source>
        <strain evidence="10">DSM 11293 / JCM 15392 / SEBR 4228</strain>
    </source>
</reference>
<evidence type="ECO:0000259" key="7">
    <source>
        <dbReference type="SMART" id="SM00853"/>
    </source>
</evidence>
<feature type="compositionally biased region" description="Polar residues" evidence="6">
    <location>
        <begin position="393"/>
        <end position="403"/>
    </location>
</feature>
<dbReference type="GO" id="GO:0016887">
    <property type="term" value="F:ATP hydrolysis activity"/>
    <property type="evidence" value="ECO:0007669"/>
    <property type="project" value="InterPro"/>
</dbReference>
<dbReference type="Gene3D" id="3.30.1540.20">
    <property type="entry name" value="MutL, C-terminal domain, dimerisation subdomain"/>
    <property type="match status" value="1"/>
</dbReference>
<dbReference type="SUPFAM" id="SSF54211">
    <property type="entry name" value="Ribosomal protein S5 domain 2-like"/>
    <property type="match status" value="1"/>
</dbReference>